<dbReference type="eggNOG" id="KOG2919">
    <property type="taxonomic scope" value="Eukaryota"/>
</dbReference>
<name>B6AHC2_CRYMR</name>
<dbReference type="Gene3D" id="2.130.10.10">
    <property type="entry name" value="YVTN repeat-like/Quinoprotein amine dehydrogenase"/>
    <property type="match status" value="1"/>
</dbReference>
<dbReference type="OrthoDB" id="239865at2759"/>
<dbReference type="GeneID" id="6997224"/>
<evidence type="ECO:0000313" key="1">
    <source>
        <dbReference type="EMBL" id="EEA07617.1"/>
    </source>
</evidence>
<sequence>MIALSRRDYPVTTFNFQGVQKFNINLRNQNNDLDVIYCIDWITSSINSSNMYCGGKNVIYCYNINKDIYYRFCLSKRSDKAKLKQKGLVSAVTMKTTGIGSNSVIASGTFSSSIWLHDLNDDSSHVQLFDNNNQHFKKMGGITKLEWIKTYNNVDFYILSSHRNDKYLRIWDVRNPNKVLHYLERPSSTSQRYGFDMNLDIGNSINIIAGDSQGFLSLYNIDINNNEIYSSLNINQNQNYKDTLITNNLQSNHKVRNIQKYPNIKLLIKEQIDTISVPFVLVKHKKLICTLSGERLNSIDNLEKTSTNINCNTKIQLWYIC</sequence>
<protein>
    <recommendedName>
        <fullName evidence="3">WD repeat-containing protein</fullName>
    </recommendedName>
</protein>
<evidence type="ECO:0000313" key="2">
    <source>
        <dbReference type="Proteomes" id="UP000001460"/>
    </source>
</evidence>
<accession>B6AHC2</accession>
<gene>
    <name evidence="1" type="ORF">CMU_005400</name>
</gene>
<dbReference type="VEuPathDB" id="CryptoDB:CMU_005400"/>
<dbReference type="InterPro" id="IPR051150">
    <property type="entry name" value="SWT21/TCAB1_mRNA_Telomere"/>
</dbReference>
<keyword evidence="2" id="KW-1185">Reference proteome</keyword>
<proteinExistence type="predicted"/>
<dbReference type="Proteomes" id="UP000001460">
    <property type="component" value="Unassembled WGS sequence"/>
</dbReference>
<dbReference type="STRING" id="441375.B6AHC2"/>
<dbReference type="EMBL" id="DS989734">
    <property type="protein sequence ID" value="EEA07617.1"/>
    <property type="molecule type" value="Genomic_DNA"/>
</dbReference>
<dbReference type="AlphaFoldDB" id="B6AHC2"/>
<dbReference type="PANTHER" id="PTHR13211">
    <property type="entry name" value="TELOMERASE CAJAL BODY PROTEIN 1"/>
    <property type="match status" value="1"/>
</dbReference>
<dbReference type="SUPFAM" id="SSF50978">
    <property type="entry name" value="WD40 repeat-like"/>
    <property type="match status" value="1"/>
</dbReference>
<dbReference type="InterPro" id="IPR036322">
    <property type="entry name" value="WD40_repeat_dom_sf"/>
</dbReference>
<organism evidence="1 2">
    <name type="scientific">Cryptosporidium muris (strain RN66)</name>
    <dbReference type="NCBI Taxonomy" id="441375"/>
    <lineage>
        <taxon>Eukaryota</taxon>
        <taxon>Sar</taxon>
        <taxon>Alveolata</taxon>
        <taxon>Apicomplexa</taxon>
        <taxon>Conoidasida</taxon>
        <taxon>Coccidia</taxon>
        <taxon>Eucoccidiorida</taxon>
        <taxon>Eimeriorina</taxon>
        <taxon>Cryptosporidiidae</taxon>
        <taxon>Cryptosporidium</taxon>
    </lineage>
</organism>
<dbReference type="InterPro" id="IPR015943">
    <property type="entry name" value="WD40/YVTN_repeat-like_dom_sf"/>
</dbReference>
<dbReference type="RefSeq" id="XP_002141966.1">
    <property type="nucleotide sequence ID" value="XM_002141930.1"/>
</dbReference>
<dbReference type="PANTHER" id="PTHR13211:SF0">
    <property type="entry name" value="TELOMERASE CAJAL BODY PROTEIN 1"/>
    <property type="match status" value="1"/>
</dbReference>
<reference evidence="1" key="1">
    <citation type="submission" date="2008-06" db="EMBL/GenBank/DDBJ databases">
        <authorList>
            <person name="Lorenzi H."/>
            <person name="Inman J."/>
            <person name="Miller J."/>
            <person name="Schobel S."/>
            <person name="Amedeo P."/>
            <person name="Caler E.V."/>
            <person name="da Silva J."/>
        </authorList>
    </citation>
    <scope>NUCLEOTIDE SEQUENCE [LARGE SCALE GENOMIC DNA]</scope>
    <source>
        <strain evidence="1">RN66</strain>
    </source>
</reference>
<evidence type="ECO:0008006" key="3">
    <source>
        <dbReference type="Google" id="ProtNLM"/>
    </source>
</evidence>
<dbReference type="OMA" id="CIDWITS"/>